<proteinExistence type="predicted"/>
<dbReference type="EMBL" id="HG996466">
    <property type="protein sequence ID" value="CAG1859674.1"/>
    <property type="molecule type" value="Genomic_DNA"/>
</dbReference>
<feature type="compositionally biased region" description="Pro residues" evidence="1">
    <location>
        <begin position="76"/>
        <end position="86"/>
    </location>
</feature>
<evidence type="ECO:0000313" key="4">
    <source>
        <dbReference type="Proteomes" id="UP000012960"/>
    </source>
</evidence>
<protein>
    <submittedName>
        <fullName evidence="2">(wild Malaysian banana) hypothetical protein</fullName>
    </submittedName>
</protein>
<feature type="compositionally biased region" description="Low complexity" evidence="1">
    <location>
        <begin position="66"/>
        <end position="75"/>
    </location>
</feature>
<dbReference type="Gramene" id="Ma01_t16060.1">
    <property type="protein sequence ID" value="Ma01_p16060.1"/>
    <property type="gene ID" value="Ma01_g16060"/>
</dbReference>
<sequence length="138" mass="14644">MALQIAELCEVFRFPSPPQNPSGSRRQWRSFTPPPSLPSSSSSWPPDSAFLATPSPLTVLQIGGSSSWSTTLLSGPPTPDSSPPSGPEGTSPTSSSPMTRLSRAPPVRAVPLRRPHPLLTVRPTFWWIAGPSGGSGFR</sequence>
<accession>A0A804HUN2</accession>
<evidence type="ECO:0000313" key="2">
    <source>
        <dbReference type="EMBL" id="CAG1859674.1"/>
    </source>
</evidence>
<feature type="region of interest" description="Disordered" evidence="1">
    <location>
        <begin position="13"/>
        <end position="48"/>
    </location>
</feature>
<dbReference type="EnsemblPlants" id="Ma01_t16060.1">
    <property type="protein sequence ID" value="Ma01_p16060.1"/>
    <property type="gene ID" value="Ma01_g16060"/>
</dbReference>
<organism evidence="3 4">
    <name type="scientific">Musa acuminata subsp. malaccensis</name>
    <name type="common">Wild banana</name>
    <name type="synonym">Musa malaccensis</name>
    <dbReference type="NCBI Taxonomy" id="214687"/>
    <lineage>
        <taxon>Eukaryota</taxon>
        <taxon>Viridiplantae</taxon>
        <taxon>Streptophyta</taxon>
        <taxon>Embryophyta</taxon>
        <taxon>Tracheophyta</taxon>
        <taxon>Spermatophyta</taxon>
        <taxon>Magnoliopsida</taxon>
        <taxon>Liliopsida</taxon>
        <taxon>Zingiberales</taxon>
        <taxon>Musaceae</taxon>
        <taxon>Musa</taxon>
    </lineage>
</organism>
<name>A0A804HUN2_MUSAM</name>
<dbReference type="AlphaFoldDB" id="A0A804HUN2"/>
<keyword evidence="4" id="KW-1185">Reference proteome</keyword>
<dbReference type="InParanoid" id="A0A804HUN2"/>
<reference evidence="3" key="2">
    <citation type="submission" date="2021-05" db="UniProtKB">
        <authorList>
            <consortium name="EnsemblPlants"/>
        </authorList>
    </citation>
    <scope>IDENTIFICATION</scope>
    <source>
        <strain evidence="3">subsp. malaccensis</strain>
    </source>
</reference>
<evidence type="ECO:0000313" key="3">
    <source>
        <dbReference type="EnsemblPlants" id="Ma01_p16060.1"/>
    </source>
</evidence>
<feature type="region of interest" description="Disordered" evidence="1">
    <location>
        <begin position="66"/>
        <end position="114"/>
    </location>
</feature>
<dbReference type="Proteomes" id="UP000012960">
    <property type="component" value="Unplaced"/>
</dbReference>
<reference evidence="2" key="1">
    <citation type="submission" date="2021-03" db="EMBL/GenBank/DDBJ databases">
        <authorList>
            <consortium name="Genoscope - CEA"/>
            <person name="William W."/>
        </authorList>
    </citation>
    <scope>NUCLEOTIDE SEQUENCE</scope>
    <source>
        <strain evidence="2">Doubled-haploid Pahang</strain>
    </source>
</reference>
<feature type="compositionally biased region" description="Low complexity" evidence="1">
    <location>
        <begin position="87"/>
        <end position="110"/>
    </location>
</feature>
<gene>
    <name evidence="2" type="ORF">GSMUA_299690.1</name>
</gene>
<feature type="compositionally biased region" description="Low complexity" evidence="1">
    <location>
        <begin position="38"/>
        <end position="48"/>
    </location>
</feature>
<evidence type="ECO:0000256" key="1">
    <source>
        <dbReference type="SAM" id="MobiDB-lite"/>
    </source>
</evidence>